<dbReference type="PANTHER" id="PTHR10948">
    <property type="entry name" value="TRANSPOSASE"/>
    <property type="match status" value="1"/>
</dbReference>
<dbReference type="EMBL" id="JAXHPL010000163">
    <property type="protein sequence ID" value="MDY6488051.1"/>
    <property type="molecule type" value="Genomic_DNA"/>
</dbReference>
<organism evidence="2 3">
    <name type="scientific">Acinetobacter faecalis</name>
    <dbReference type="NCBI Taxonomy" id="2665161"/>
    <lineage>
        <taxon>Bacteria</taxon>
        <taxon>Pseudomonadati</taxon>
        <taxon>Pseudomonadota</taxon>
        <taxon>Gammaproteobacteria</taxon>
        <taxon>Moraxellales</taxon>
        <taxon>Moraxellaceae</taxon>
        <taxon>Acinetobacter</taxon>
    </lineage>
</organism>
<protein>
    <submittedName>
        <fullName evidence="2">IS30 family transposase</fullName>
    </submittedName>
</protein>
<reference evidence="2 3" key="1">
    <citation type="submission" date="2023-11" db="EMBL/GenBank/DDBJ databases">
        <title>The common occurrence of Acinetobacte faecalis in cattle feces and its emended description.</title>
        <authorList>
            <person name="Kyselkova M."/>
            <person name="Xanthopoulou K."/>
            <person name="Shestivska V."/>
            <person name="Spanelova P."/>
            <person name="Maixnerova M."/>
            <person name="Higgins P.G."/>
            <person name="Nemec A."/>
        </authorList>
    </citation>
    <scope>NUCLEOTIDE SEQUENCE [LARGE SCALE GENOMIC DNA]</scope>
    <source>
        <strain evidence="2 3">ANC 7483</strain>
    </source>
</reference>
<gene>
    <name evidence="2" type="ORF">SKM51_12780</name>
</gene>
<dbReference type="PROSITE" id="PS50994">
    <property type="entry name" value="INTEGRASE"/>
    <property type="match status" value="1"/>
</dbReference>
<evidence type="ECO:0000313" key="2">
    <source>
        <dbReference type="EMBL" id="MDY6488051.1"/>
    </source>
</evidence>
<feature type="domain" description="Integrase catalytic" evidence="1">
    <location>
        <begin position="1"/>
        <end position="96"/>
    </location>
</feature>
<accession>A0AB35UW72</accession>
<dbReference type="Proteomes" id="UP001278995">
    <property type="component" value="Unassembled WGS sequence"/>
</dbReference>
<dbReference type="GO" id="GO:0004803">
    <property type="term" value="F:transposase activity"/>
    <property type="evidence" value="ECO:0007669"/>
    <property type="project" value="TreeGrafter"/>
</dbReference>
<feature type="non-terminal residue" evidence="2">
    <location>
        <position position="1"/>
    </location>
</feature>
<dbReference type="RefSeq" id="WP_031946315.1">
    <property type="nucleotide sequence ID" value="NZ_JAXHPL010000163.1"/>
</dbReference>
<evidence type="ECO:0000313" key="3">
    <source>
        <dbReference type="Proteomes" id="UP001278995"/>
    </source>
</evidence>
<dbReference type="GO" id="GO:0015074">
    <property type="term" value="P:DNA integration"/>
    <property type="evidence" value="ECO:0007669"/>
    <property type="project" value="InterPro"/>
</dbReference>
<dbReference type="NCBIfam" id="NF033563">
    <property type="entry name" value="transpos_IS30"/>
    <property type="match status" value="1"/>
</dbReference>
<dbReference type="InterPro" id="IPR036397">
    <property type="entry name" value="RNaseH_sf"/>
</dbReference>
<dbReference type="SUPFAM" id="SSF53098">
    <property type="entry name" value="Ribonuclease H-like"/>
    <property type="match status" value="1"/>
</dbReference>
<comment type="caution">
    <text evidence="2">The sequence shown here is derived from an EMBL/GenBank/DDBJ whole genome shotgun (WGS) entry which is preliminary data.</text>
</comment>
<dbReference type="Gene3D" id="3.30.420.10">
    <property type="entry name" value="Ribonuclease H-like superfamily/Ribonuclease H"/>
    <property type="match status" value="1"/>
</dbReference>
<proteinExistence type="predicted"/>
<sequence>AELRKTLTYDRGREMAEHKILEEDLGIDVYFCDPHSPWQKGTCENMNGLIRQYLPKGIDLNQADQHYLNQVAMSLNTRPRKALDWLTPLEKFAQLVDYHKTFQTVAPHV</sequence>
<dbReference type="GO" id="GO:0032196">
    <property type="term" value="P:transposition"/>
    <property type="evidence" value="ECO:0007669"/>
    <property type="project" value="TreeGrafter"/>
</dbReference>
<dbReference type="InterPro" id="IPR053392">
    <property type="entry name" value="Transposase_IS30-like"/>
</dbReference>
<dbReference type="InterPro" id="IPR001584">
    <property type="entry name" value="Integrase_cat-core"/>
</dbReference>
<dbReference type="AlphaFoldDB" id="A0AB35UW72"/>
<name>A0AB35UW72_9GAMM</name>
<evidence type="ECO:0000259" key="1">
    <source>
        <dbReference type="PROSITE" id="PS50994"/>
    </source>
</evidence>
<dbReference type="InterPro" id="IPR051917">
    <property type="entry name" value="Transposase-Integrase"/>
</dbReference>
<dbReference type="PANTHER" id="PTHR10948:SF23">
    <property type="entry name" value="TRANSPOSASE INSI FOR INSERTION SEQUENCE ELEMENT IS30A-RELATED"/>
    <property type="match status" value="1"/>
</dbReference>
<dbReference type="GO" id="GO:0003676">
    <property type="term" value="F:nucleic acid binding"/>
    <property type="evidence" value="ECO:0007669"/>
    <property type="project" value="InterPro"/>
</dbReference>
<dbReference type="GO" id="GO:0005829">
    <property type="term" value="C:cytosol"/>
    <property type="evidence" value="ECO:0007669"/>
    <property type="project" value="TreeGrafter"/>
</dbReference>
<dbReference type="InterPro" id="IPR012337">
    <property type="entry name" value="RNaseH-like_sf"/>
</dbReference>